<dbReference type="SUPFAM" id="SSF141868">
    <property type="entry name" value="EAL domain-like"/>
    <property type="match status" value="1"/>
</dbReference>
<evidence type="ECO:0000313" key="4">
    <source>
        <dbReference type="EMBL" id="RUO76602.1"/>
    </source>
</evidence>
<evidence type="ECO:0000256" key="1">
    <source>
        <dbReference type="PROSITE-ProRule" id="PRU00703"/>
    </source>
</evidence>
<dbReference type="InterPro" id="IPR050706">
    <property type="entry name" value="Cyclic-di-GMP_PDE-like"/>
</dbReference>
<gene>
    <name evidence="4" type="ORF">CWI84_11435</name>
</gene>
<organism evidence="4 5">
    <name type="scientific">Idiomarina tyrosinivorans</name>
    <dbReference type="NCBI Taxonomy" id="1445662"/>
    <lineage>
        <taxon>Bacteria</taxon>
        <taxon>Pseudomonadati</taxon>
        <taxon>Pseudomonadota</taxon>
        <taxon>Gammaproteobacteria</taxon>
        <taxon>Alteromonadales</taxon>
        <taxon>Idiomarinaceae</taxon>
        <taxon>Idiomarina</taxon>
    </lineage>
</organism>
<protein>
    <recommendedName>
        <fullName evidence="6">EAL domain-containing protein</fullName>
    </recommendedName>
</protein>
<dbReference type="AlphaFoldDB" id="A0A432ZH31"/>
<dbReference type="GO" id="GO:0071111">
    <property type="term" value="F:cyclic-guanylate-specific phosphodiesterase activity"/>
    <property type="evidence" value="ECO:0007669"/>
    <property type="project" value="InterPro"/>
</dbReference>
<dbReference type="PANTHER" id="PTHR33121">
    <property type="entry name" value="CYCLIC DI-GMP PHOSPHODIESTERASE PDEF"/>
    <property type="match status" value="1"/>
</dbReference>
<feature type="domain" description="CBS" evidence="3">
    <location>
        <begin position="340"/>
        <end position="401"/>
    </location>
</feature>
<dbReference type="PROSITE" id="PS51371">
    <property type="entry name" value="CBS"/>
    <property type="match status" value="2"/>
</dbReference>
<dbReference type="SUPFAM" id="SSF54631">
    <property type="entry name" value="CBS-domain pair"/>
    <property type="match status" value="1"/>
</dbReference>
<sequence length="421" mass="47582">MLNQTLQQSAQQLHQLLQQRQLRALLQPIVDLHQQQLLGHEALIRGPQGHPLEYPDRLFSVAQQTTQLSDLELLCRETAIRRFHQLRPQGKLFINVNPNVLRDRHHPYGNTLALIRQLGIAPESIVIELSERYPIDDPNLLKQALLHYRELGFNIAIDDLGAGYAGLKMWSEVKPDYVKIDRYFITDIDSDPIKQEFIHSILLLAQNISAKVIAEGIETVAELRQLQQLGIRYYQGYLLGKPQVQPAAIIQQEWLLATPQHCDQSQATIAELVKDTFVAHPTTPALSVLEWFLADKSLRCIPVVDEQIPRGLVRREAVMEIFAASFGRALHAHKSVVHLMDKQPLTIDGHMALEIASGLITAETEVDVFRNIIVTAQGKYLGVVSVRDILKAITQRRLQQTRKAIMGADGSAPSYQRISHQ</sequence>
<reference evidence="4 5" key="1">
    <citation type="journal article" date="2011" name="Front. Microbiol.">
        <title>Genomic signatures of strain selection and enhancement in Bacillus atrophaeus var. globigii, a historical biowarfare simulant.</title>
        <authorList>
            <person name="Gibbons H.S."/>
            <person name="Broomall S.M."/>
            <person name="McNew L.A."/>
            <person name="Daligault H."/>
            <person name="Chapman C."/>
            <person name="Bruce D."/>
            <person name="Karavis M."/>
            <person name="Krepps M."/>
            <person name="McGregor P.A."/>
            <person name="Hong C."/>
            <person name="Park K.H."/>
            <person name="Akmal A."/>
            <person name="Feldman A."/>
            <person name="Lin J.S."/>
            <person name="Chang W.E."/>
            <person name="Higgs B.W."/>
            <person name="Demirev P."/>
            <person name="Lindquist J."/>
            <person name="Liem A."/>
            <person name="Fochler E."/>
            <person name="Read T.D."/>
            <person name="Tapia R."/>
            <person name="Johnson S."/>
            <person name="Bishop-Lilly K.A."/>
            <person name="Detter C."/>
            <person name="Han C."/>
            <person name="Sozhamannan S."/>
            <person name="Rosenzweig C.N."/>
            <person name="Skowronski E.W."/>
        </authorList>
    </citation>
    <scope>NUCLEOTIDE SEQUENCE [LARGE SCALE GENOMIC DNA]</scope>
    <source>
        <strain evidence="4 5">CC-PW-9</strain>
    </source>
</reference>
<dbReference type="Pfam" id="PF00571">
    <property type="entry name" value="CBS"/>
    <property type="match status" value="1"/>
</dbReference>
<dbReference type="RefSeq" id="WP_126842721.1">
    <property type="nucleotide sequence ID" value="NZ_PIQH01000013.1"/>
</dbReference>
<dbReference type="CDD" id="cd01948">
    <property type="entry name" value="EAL"/>
    <property type="match status" value="1"/>
</dbReference>
<dbReference type="OrthoDB" id="1673646at2"/>
<name>A0A432ZH31_9GAMM</name>
<keyword evidence="5" id="KW-1185">Reference proteome</keyword>
<dbReference type="Gene3D" id="3.20.20.450">
    <property type="entry name" value="EAL domain"/>
    <property type="match status" value="1"/>
</dbReference>
<dbReference type="PANTHER" id="PTHR33121:SF76">
    <property type="entry name" value="SIGNALING PROTEIN"/>
    <property type="match status" value="1"/>
</dbReference>
<evidence type="ECO:0000259" key="3">
    <source>
        <dbReference type="PROSITE" id="PS51371"/>
    </source>
</evidence>
<accession>A0A432ZH31</accession>
<evidence type="ECO:0008006" key="6">
    <source>
        <dbReference type="Google" id="ProtNLM"/>
    </source>
</evidence>
<dbReference type="Gene3D" id="3.10.580.10">
    <property type="entry name" value="CBS-domain"/>
    <property type="match status" value="1"/>
</dbReference>
<evidence type="ECO:0000313" key="5">
    <source>
        <dbReference type="Proteomes" id="UP000287996"/>
    </source>
</evidence>
<comment type="caution">
    <text evidence="4">The sequence shown here is derived from an EMBL/GenBank/DDBJ whole genome shotgun (WGS) entry which is preliminary data.</text>
</comment>
<dbReference type="SMART" id="SM00116">
    <property type="entry name" value="CBS"/>
    <property type="match status" value="2"/>
</dbReference>
<dbReference type="InterPro" id="IPR001633">
    <property type="entry name" value="EAL_dom"/>
</dbReference>
<feature type="domain" description="EAL" evidence="2">
    <location>
        <begin position="6"/>
        <end position="256"/>
    </location>
</feature>
<keyword evidence="1" id="KW-0129">CBS domain</keyword>
<dbReference type="EMBL" id="PIQH01000013">
    <property type="protein sequence ID" value="RUO76602.1"/>
    <property type="molecule type" value="Genomic_DNA"/>
</dbReference>
<dbReference type="PROSITE" id="PS50883">
    <property type="entry name" value="EAL"/>
    <property type="match status" value="1"/>
</dbReference>
<dbReference type="Pfam" id="PF00563">
    <property type="entry name" value="EAL"/>
    <property type="match status" value="1"/>
</dbReference>
<dbReference type="SMART" id="SM00052">
    <property type="entry name" value="EAL"/>
    <property type="match status" value="1"/>
</dbReference>
<proteinExistence type="predicted"/>
<evidence type="ECO:0000259" key="2">
    <source>
        <dbReference type="PROSITE" id="PS50883"/>
    </source>
</evidence>
<dbReference type="InterPro" id="IPR000644">
    <property type="entry name" value="CBS_dom"/>
</dbReference>
<dbReference type="InterPro" id="IPR035919">
    <property type="entry name" value="EAL_sf"/>
</dbReference>
<feature type="domain" description="CBS" evidence="3">
    <location>
        <begin position="272"/>
        <end position="330"/>
    </location>
</feature>
<dbReference type="Proteomes" id="UP000287996">
    <property type="component" value="Unassembled WGS sequence"/>
</dbReference>
<dbReference type="InterPro" id="IPR046342">
    <property type="entry name" value="CBS_dom_sf"/>
</dbReference>